<feature type="region of interest" description="Disordered" evidence="2">
    <location>
        <begin position="4509"/>
        <end position="4529"/>
    </location>
</feature>
<evidence type="ECO:0000259" key="3">
    <source>
        <dbReference type="PROSITE" id="PS50290"/>
    </source>
</evidence>
<dbReference type="InterPro" id="IPR003151">
    <property type="entry name" value="PIK-rel_kinase_FAT"/>
</dbReference>
<dbReference type="Pfam" id="PF20175">
    <property type="entry name" value="Tra1_central"/>
    <property type="match status" value="1"/>
</dbReference>
<name>A0AAV1VLE8_9STRA</name>
<feature type="region of interest" description="Disordered" evidence="2">
    <location>
        <begin position="2525"/>
        <end position="2548"/>
    </location>
</feature>
<dbReference type="GO" id="GO:0005634">
    <property type="term" value="C:nucleus"/>
    <property type="evidence" value="ECO:0007669"/>
    <property type="project" value="TreeGrafter"/>
</dbReference>
<dbReference type="InterPro" id="IPR000403">
    <property type="entry name" value="PI3/4_kinase_cat_dom"/>
</dbReference>
<dbReference type="GO" id="GO:0000124">
    <property type="term" value="C:SAGA complex"/>
    <property type="evidence" value="ECO:0007669"/>
    <property type="project" value="TreeGrafter"/>
</dbReference>
<dbReference type="InterPro" id="IPR011009">
    <property type="entry name" value="Kinase-like_dom_sf"/>
</dbReference>
<dbReference type="Proteomes" id="UP001162060">
    <property type="component" value="Unassembled WGS sequence"/>
</dbReference>
<dbReference type="SUPFAM" id="SSF48371">
    <property type="entry name" value="ARM repeat"/>
    <property type="match status" value="2"/>
</dbReference>
<dbReference type="InterPro" id="IPR016024">
    <property type="entry name" value="ARM-type_fold"/>
</dbReference>
<proteinExistence type="inferred from homology"/>
<dbReference type="InterPro" id="IPR046807">
    <property type="entry name" value="Tra1_central"/>
</dbReference>
<evidence type="ECO:0000259" key="4">
    <source>
        <dbReference type="PROSITE" id="PS51189"/>
    </source>
</evidence>
<dbReference type="Pfam" id="PF02259">
    <property type="entry name" value="FAT"/>
    <property type="match status" value="1"/>
</dbReference>
<evidence type="ECO:0000256" key="1">
    <source>
        <dbReference type="ARBA" id="ARBA00007234"/>
    </source>
</evidence>
<evidence type="ECO:0000256" key="2">
    <source>
        <dbReference type="SAM" id="MobiDB-lite"/>
    </source>
</evidence>
<gene>
    <name evidence="5" type="ORF">PM001_LOCUS32253</name>
</gene>
<dbReference type="InterPro" id="IPR046805">
    <property type="entry name" value="Tra1_ring"/>
</dbReference>
<dbReference type="PROSITE" id="PS51189">
    <property type="entry name" value="FAT"/>
    <property type="match status" value="1"/>
</dbReference>
<sequence>MTMNVDVVRQKLLDSDTNTVLKELVDLYRRAEILHTPQLGRILEVLFPVWKTLLHSTLPPQRRATTPNRCRKVLLQIMNRLPSNEAVRPYVPQLLQLLMEVLQKDNEDNALIALKTLFDLHRNYRPGLRNEVQPFLELVQLMYKNLPTTVKKQFSAPLDTLRSGSVTMTTSAVAAANAAVILGVDPEAAKEAPSEVGKETVSATSGTTTDFKQAGAIAGEGSSNTSGTSATAAIDPALDSNAASSANAEIREVVTDEPICSNLESFKTISELPLIIMLLFQCYPSYIEGYIPVLVPLMMSALALRAPDTAIGSQPLRYLDFMDCQVKTLSFVTYLLRGCASLMRPFQDAICESTVKLLVVCPKDAFVLRKDIFVAARHVISTDFRRGFYPQLELLMNDDVLVGKGRCSFYQIRPLAYSTLADMIHHVRDMLTLAQVSAIVEFYGKRIHDPTLPISIQTTSIRLLLNLVDISAKNEDIDAWKGRNILSRILLIISSKFGTTLAHLPTALATTLRSKSGGDRNDLLEGGAMDKIKHSSLLPREVVQKTQYERKLEALLLPHVRAQRPADSIFEEEPSIRDIKSLLRTMILGIRAVIWCTANYRNPHAKDLSFVDANTADGSGLAATSASQGIHSGLGVHSVDAVGSLSSRAFGSEHLYPLTDDERLLIVKVLRNGLRCFILYTLSENTLSEEKQMLDHFAGAFTVLEATDFRDLFISNIQLLYECILQDHAILTIPQHFLANSNVSCWFAEILLKFLITQMEDLSVDAEGNLPDTKRLEKVMMIENLKFEKMRPVLQVHRASIVLRLFKIVFGSVTLFKSNESALFPHLRTIIESCLKQATFTKHPDNYLLLLRALFRSISGGKYENFYKEVFPLLPGVLSALMRLQKHMAKPAMQEVLLELCLTIPARLSSLLQYLPSLMKSVVRAILSRGELAYLGLRTLEFWVDNLNPDFLYPIMTSQDRLLTEIIEALNTHLIPPPYPYGELAMRILGKIGGRNRQYLMDSLNLDYQEHAFTRLAFTFQWSETGDDNDIDMGDGVILTMNNKFPMEMDVLVAQATKILRMYLRKSSVERSSNSGKFDSRLADADEFEESENLASSSFLLEKDDKTLQLETETLGKIRGFILRHKRTAFSFVSRAALVSLNVNHYANAGEEVDKNEVMANNVGAQHTKPPRGVILQEALRSTREQLLQGLFEAMVDIDVGSEAKEILKGIAGHLTLLSLAKCSREQPDVAVLSSLHPSTLYAATRGLSPGRNLATSKRIETIRQATYGAAEMADTDVTNDFYSFVQVTAVALGSPDQRTVDAATGIVTSIIQTAVAQFDSPQLAIERGGAFFNSICEVFVHGCYGKGSWRQKLGGVIGIKLLINSLETQWCHENELTIMKALFFVLSDHPLELSTTISSETGETLVEAVKTAWKVRVGYVDRLGDDAAKIEGFLSCVAFQDTEVFQMFVVELLSPNAPTRQYAKHCITTVASLQKTSVSAVLYPYHQLISKQITGCNLRMLPSSTRTGYVDAMAFALSLDPPIFSLTKEIMTFLQDVWKLISEDSQRDGVTMIGAESPNNTGDATPAIPGSSVSAQEYPFGLSQACELRIAAAKLLRAAFLSAPDDLNQNPEYRNRFVGVFFRYLTGQPPELVQVAQDALTDVIQLNEQNKDVFLPKELLQQCLRPVLLNLADYRKLKLPLLEGLSRLLTLLSSCFNVTLGEKLLEHLKQWRDPDRIINAGIWKRGEEPTVAAAIVDLFHLLPPNDAFLEPLINCVVDLEAVLSKYGSYGKMSSPYRSPLTRFLNRYASMTVSFFLKREHLVEEKYSSLFQQLIKLPEAAPLRAVIIDDGGAESVLEATCNAALKLGASFGDTNASAGASSDDKVQVQIQLNAQKAATQAVATAQAQGMTASAAEARGAQARAAYVVKAQSQVSAQQALKVQSQVQIQANAQKLHAQTLAVAQAQGLSLVQAQTKAQFASKEYIAKAQSHISSTAMQASLPNPMMNLLVTQQQAQQLQAQIQVNAQKVHAQALATAQAQGLKPMQAQEKAKQAQATYVHRANAQAQAKLARAQSQGSSLALGDSSTAVPSGPFTSSAQREALELHYQGLRLIRSISKLHPSWLASQTVIIDCLRKLWRSSARIQRLAGHDRLPIKFHLESKLLIKCLITYSRVKQEDVQVPLDMVSVFLHRTPFDYSFLQMFYREEVATKYSAANKRNLVRLFLRMLREPGASEELKVHAIQLLITPVLTASFEDPNVNNIDVVDLDTVMWMLREILASKDSPPDAMQSLQIELLKLGTLLIQHMSKYVTDYRKEVIKFAWNHLKAHDLTSKLWAYVNVCRFISVYDTPPKIVLQVYVALLRTHEMDARFLVRKAFDILLPALPNRLPSNEFIKAIKWTKKIAYEEGHVLGQLVHIWFLIVRHPALFYPFRGQFIPLMVNSLNRLAIPPSSTPDNRRLAVNIVDLVISWEQTRQDRLTMRGTCSGPKVSSPAEERKRSLPAMSLAAALENTSDDHAAKKRKILAAEGACPSDAKALCIQASTHLGGGGNSGSQNQVPSRTLAAGSGQQQTQVAASLPPEANRVANSEDDFELSGAMVDLVINFAFRFALASADKQETSRLAKTCGELFDKALRLWPSASIRFSYFDKLIAVTAETVLRQQQHLQASMNAAATTTTTGSTGPQGPIPAPLLPTVMPSFFAIPKGAPLSSLAILDAVLGILNSLISPEVVLMSKRPVPYVIQYAPRIMKLLEPCFDRQSHEIQASLTRFLRRMAELYPPSRAPQPLVACKFYPWLREIINERLVNAAMFQQDFGVDRTGLSGGPSVLASKSKGKNVAQSVTGPKPKEQGGPGGNAVVGCTSGEQRKDPSGINPLINHEAARMRLLFSQHPRTTMSSSSYPGEFTLKLLSGLADMAPDFVDHFAPALLKLAQHFTREHLIQPSTAGGGGTHGGKHIGSNDTAIGVESGQAVVDSFGRNRVMATPSLAIVNEWNQLLAGRCNLAVNKAVNKREVVGDTSASKKKGRSNDQCFGVEMVNTKAGSAMKKKMGTGTNTACTPAGYTDGDGKRPIELLVLCYTLLAKCTFTTSEHRRLYKNLLVHCLEGSYNIPLLLQITKIVAKMIVSTDAHKQILTTKDTMTMLSKMATFDRLNEIAAIPLNEEYYQLVLKLCDPPSGNSSSHVPLLHLSPTTQSHSLTTHFMAGLLAPDPATREKFLKIFFAASGPGPVARLQLVLRQDWQACGTRYWPVIAIETLLAAISPATQPIASVLPSQTSSANRAWTKKSVHTGFLDGFGQVESSELTSSLRELAHIDLELAKELWVSLFSAVWNLLKESDQVQMTGQLLKILASKYNKRDLNVPLGQSTLRRTNVVQTLMKGIISTSPSAPVMTPELVLHIASAYDVWSCALRLCEFHAEKPDLNVESRLRWIEALSAIYKQLSEDDLRIGLSLENVEQSETRTALSLEALGCVHEAQEEYFSMLSKTQSGRVSAKDVNLFELRLWEERWVGCAKQLCQWQLMNDFAKSTQNQELLLDCAWKRGDWASAKQLLLLPSMQSSAELGCPQTRLQRLYISILDADKRSVVDNLTAQTAELALHQWQGLPRILSRAHLPLMHLFHKFVEVKESIQMMEDIKSASTQHAGLPNLKPSINTWRERLPNKWEPILLWDDILTWRSHMFQVVKTTFAWSDAQVLACMHDSPWSVIKLAHTARKQRLPDVCLGALAKLYLIPAMDVQDAFSKLREQVSICYESATEYSSGLSILNTTNLDYFSLRQKAEMFRLKALFLEAQGSLPDANQTFSHCLQICDSYGKGWLSWGHYCYRLFLVQKDLALASQTIACYLQAIHHRCNSARLMIARVLWLLNMDDRRGVLIQAFETHGKQLPIWIWIVWIPQLLVALGRPEAPQIRGLLRGLSAKFPQALYYTMRAFFLENRDNAMMPTNQPQAPGAVGSTGASPSTGGMPPSGAHMYYRTKSGHVVGVPSTLPIARVQEVPGLVGPPCPTPAAFNAAPGVVLSLDTWTEKVRANNGDGHSLKAEVGPVQYTEDLLNFLRRSHDSLTFEMECMLEELITRFRPEPEEELLTAVHALLLKCYQLSRLTKTEPVPKMLRAALARVCRKLFVLLPHQKNESHEAFVEEFKDAFERDFTLLGDEHAQQQGEAAVTLYEIMNRLKRWKSLLQLRVKKVGKRNAGKLYLEQYSRHLMELSSSNMEVLGQYVSDSEPIKDLHARIQHFESTVDVLLRNGFTQRRVAMGGSDGRSYYFLVQYAMTHITRTDERMMQMYLLLNRLLLRHKETRKRNTVFHVPKVIPLTPRVRLLEDNRDFVTLGEIYELDCQIENKDPDVPVELYRERVSEAFAATGAENNRGMQEEDRVAQAKARAFHEICSEHVPETLLAKYVHGISAHGDAYFQFRSEFTKHLALSSFLSYALFVGDRAPHRVLFSRRIGRVVSTELRPGYASSGLLEAATTMPFRLTRNLHSFMTRAGVQGPFSIGMTATAEALMNEEDILSDQLCLFFRDDLLSWHASKTRLLSLEPQTAGRASSPNASPGPASPALTQRRVELQVQQRVEANVSLVMERIRGVSLKKENDKAPRGKGVEELLEMATSPERQREMYPTWSPWL</sequence>
<dbReference type="GO" id="GO:0035267">
    <property type="term" value="C:NuA4 histone acetyltransferase complex"/>
    <property type="evidence" value="ECO:0007669"/>
    <property type="project" value="TreeGrafter"/>
</dbReference>
<evidence type="ECO:0000313" key="6">
    <source>
        <dbReference type="Proteomes" id="UP001162060"/>
    </source>
</evidence>
<accession>A0AAV1VLE8</accession>
<dbReference type="Gene3D" id="1.10.1070.11">
    <property type="entry name" value="Phosphatidylinositol 3-/4-kinase, catalytic domain"/>
    <property type="match status" value="1"/>
</dbReference>
<feature type="region of interest" description="Disordered" evidence="2">
    <location>
        <begin position="2919"/>
        <end position="2939"/>
    </location>
</feature>
<dbReference type="Pfam" id="PF00454">
    <property type="entry name" value="PI3_PI4_kinase"/>
    <property type="match status" value="1"/>
</dbReference>
<dbReference type="PANTHER" id="PTHR11139:SF1">
    <property type="entry name" value="TRANSFORMATION_TRANSCRIPTION DOMAIN-ASSOCIATED PROTEIN"/>
    <property type="match status" value="1"/>
</dbReference>
<reference evidence="5" key="1">
    <citation type="submission" date="2024-01" db="EMBL/GenBank/DDBJ databases">
        <authorList>
            <person name="Webb A."/>
        </authorList>
    </citation>
    <scope>NUCLEOTIDE SEQUENCE</scope>
    <source>
        <strain evidence="5">Pm1</strain>
    </source>
</reference>
<dbReference type="GO" id="GO:0006281">
    <property type="term" value="P:DNA repair"/>
    <property type="evidence" value="ECO:0007669"/>
    <property type="project" value="TreeGrafter"/>
</dbReference>
<evidence type="ECO:0000313" key="5">
    <source>
        <dbReference type="EMBL" id="CAK7947103.1"/>
    </source>
</evidence>
<dbReference type="InterPro" id="IPR050517">
    <property type="entry name" value="DDR_Repair_Kinase"/>
</dbReference>
<dbReference type="SUPFAM" id="SSF56112">
    <property type="entry name" value="Protein kinase-like (PK-like)"/>
    <property type="match status" value="1"/>
</dbReference>
<comment type="similarity">
    <text evidence="1">Belongs to the PI3/PI4-kinase family. TRA1 subfamily.</text>
</comment>
<feature type="region of interest" description="Disordered" evidence="2">
    <location>
        <begin position="2803"/>
        <end position="2852"/>
    </location>
</feature>
<dbReference type="InterPro" id="IPR014009">
    <property type="entry name" value="PIK_FAT"/>
</dbReference>
<feature type="compositionally biased region" description="Low complexity" evidence="2">
    <location>
        <begin position="4516"/>
        <end position="4529"/>
    </location>
</feature>
<organism evidence="5 6">
    <name type="scientific">Peronospora matthiolae</name>
    <dbReference type="NCBI Taxonomy" id="2874970"/>
    <lineage>
        <taxon>Eukaryota</taxon>
        <taxon>Sar</taxon>
        <taxon>Stramenopiles</taxon>
        <taxon>Oomycota</taxon>
        <taxon>Peronosporomycetes</taxon>
        <taxon>Peronosporales</taxon>
        <taxon>Peronosporaceae</taxon>
        <taxon>Peronospora</taxon>
    </lineage>
</organism>
<dbReference type="EMBL" id="CAKLBY020000378">
    <property type="protein sequence ID" value="CAK7947103.1"/>
    <property type="molecule type" value="Genomic_DNA"/>
</dbReference>
<dbReference type="CDD" id="cd05163">
    <property type="entry name" value="PIKK_TRRAP"/>
    <property type="match status" value="1"/>
</dbReference>
<dbReference type="InterPro" id="IPR036940">
    <property type="entry name" value="PI3/4_kinase_cat_sf"/>
</dbReference>
<dbReference type="PROSITE" id="PS50290">
    <property type="entry name" value="PI3_4_KINASE_3"/>
    <property type="match status" value="1"/>
</dbReference>
<protein>
    <recommendedName>
        <fullName evidence="7">Non-specific serine/threonine protein kinase</fullName>
    </recommendedName>
</protein>
<dbReference type="GO" id="GO:0006355">
    <property type="term" value="P:regulation of DNA-templated transcription"/>
    <property type="evidence" value="ECO:0007669"/>
    <property type="project" value="TreeGrafter"/>
</dbReference>
<evidence type="ECO:0008006" key="7">
    <source>
        <dbReference type="Google" id="ProtNLM"/>
    </source>
</evidence>
<feature type="domain" description="PI3K/PI4K catalytic" evidence="3">
    <location>
        <begin position="4208"/>
        <end position="4541"/>
    </location>
</feature>
<comment type="caution">
    <text evidence="5">The sequence shown here is derived from an EMBL/GenBank/DDBJ whole genome shotgun (WGS) entry which is preliminary data.</text>
</comment>
<dbReference type="Pfam" id="PF20206">
    <property type="entry name" value="Tra1_ring"/>
    <property type="match status" value="2"/>
</dbReference>
<dbReference type="SMART" id="SM00146">
    <property type="entry name" value="PI3Kc"/>
    <property type="match status" value="1"/>
</dbReference>
<feature type="domain" description="FAT" evidence="4">
    <location>
        <begin position="3370"/>
        <end position="3907"/>
    </location>
</feature>
<dbReference type="PANTHER" id="PTHR11139">
    <property type="entry name" value="ATAXIA TELANGIECTASIA MUTATED ATM -RELATED"/>
    <property type="match status" value="1"/>
</dbReference>